<evidence type="ECO:0000313" key="3">
    <source>
        <dbReference type="EMBL" id="KHD05542.1"/>
    </source>
</evidence>
<proteinExistence type="predicted"/>
<keyword evidence="4" id="KW-1185">Reference proteome</keyword>
<dbReference type="Pfam" id="PF05226">
    <property type="entry name" value="CHASE2"/>
    <property type="match status" value="1"/>
</dbReference>
<dbReference type="InterPro" id="IPR007890">
    <property type="entry name" value="CHASE2"/>
</dbReference>
<feature type="transmembrane region" description="Helical" evidence="1">
    <location>
        <begin position="474"/>
        <end position="494"/>
    </location>
</feature>
<dbReference type="EMBL" id="JSZA02000125">
    <property type="protein sequence ID" value="KHD05542.1"/>
    <property type="molecule type" value="Genomic_DNA"/>
</dbReference>
<dbReference type="SMART" id="SM01080">
    <property type="entry name" value="CHASE2"/>
    <property type="match status" value="1"/>
</dbReference>
<keyword evidence="1" id="KW-1133">Transmembrane helix</keyword>
<name>A0A0A6PQA2_9GAMM</name>
<dbReference type="Proteomes" id="UP000030428">
    <property type="component" value="Unassembled WGS sequence"/>
</dbReference>
<evidence type="ECO:0000259" key="2">
    <source>
        <dbReference type="SMART" id="SM01080"/>
    </source>
</evidence>
<evidence type="ECO:0000313" key="4">
    <source>
        <dbReference type="Proteomes" id="UP000030428"/>
    </source>
</evidence>
<feature type="transmembrane region" description="Helical" evidence="1">
    <location>
        <begin position="429"/>
        <end position="462"/>
    </location>
</feature>
<sequence>MNTSSTKRTVWQYIIALLRYFSKPKRFNLKFLILNLALASTLVVALDYAEDFVFFKEIKDTSLDWIMYWHSDFEPKLANGQPMQRMALFEIDDQTYREWGSPVLTPRDKLKALIEAAEKGGANVIAVDIGLSWAQDGCIHQAEKTPACPTASPKAADESLAKYLQAINESQTAPLIILTRTYRHPLENGVVNQKHFLTRLPSFLDNYITEEKNVFWSSTFFVVDADRVRRRWQLASLVCQDNHLTVVPSMQLLVALAQLYATDDSTREAAQVIQQFKNRLNHWANTLPCDASQGTTIPRLCQQQACPPLFVELPTKAGISDKLHQVDLAGGRETERVVYRFAPPDTLDPNRLSFIIKKSARHVLAAGADVYQRIVLIGGTHQDTRDKHPVPIRIKDVDGIYIVANAIDTLLRFGQFQTQPVEDKLIVSVVLIVFVTLIFTFFDIVFALVLSTVLLGLLVLWSFQALHHGMEIDVALRLLAIQALYFMLRVFGIWKFLQDILKGENHHA</sequence>
<organism evidence="3 4">
    <name type="scientific">Candidatus Thiomargarita nelsonii</name>
    <dbReference type="NCBI Taxonomy" id="1003181"/>
    <lineage>
        <taxon>Bacteria</taxon>
        <taxon>Pseudomonadati</taxon>
        <taxon>Pseudomonadota</taxon>
        <taxon>Gammaproteobacteria</taxon>
        <taxon>Thiotrichales</taxon>
        <taxon>Thiotrichaceae</taxon>
        <taxon>Thiomargarita</taxon>
    </lineage>
</organism>
<reference evidence="3 4" key="1">
    <citation type="journal article" date="2016" name="Front. Microbiol.">
        <title>Single-Cell (Meta-)Genomics of a Dimorphic Candidatus Thiomargarita nelsonii Reveals Genomic Plasticity.</title>
        <authorList>
            <person name="Flood B.E."/>
            <person name="Fliss P."/>
            <person name="Jones D.S."/>
            <person name="Dick G.J."/>
            <person name="Jain S."/>
            <person name="Kaster A.K."/>
            <person name="Winkel M."/>
            <person name="Mussmann M."/>
            <person name="Bailey J."/>
        </authorList>
    </citation>
    <scope>NUCLEOTIDE SEQUENCE [LARGE SCALE GENOMIC DNA]</scope>
    <source>
        <strain evidence="3">Hydrate Ridge</strain>
    </source>
</reference>
<feature type="domain" description="CHASE2" evidence="2">
    <location>
        <begin position="55"/>
        <end position="438"/>
    </location>
</feature>
<dbReference type="AlphaFoldDB" id="A0A0A6PQA2"/>
<keyword evidence="1" id="KW-0812">Transmembrane</keyword>
<evidence type="ECO:0000256" key="1">
    <source>
        <dbReference type="SAM" id="Phobius"/>
    </source>
</evidence>
<comment type="caution">
    <text evidence="3">The sequence shown here is derived from an EMBL/GenBank/DDBJ whole genome shotgun (WGS) entry which is preliminary data.</text>
</comment>
<protein>
    <recommendedName>
        <fullName evidence="2">CHASE2 domain-containing protein</fullName>
    </recommendedName>
</protein>
<accession>A0A0A6PQA2</accession>
<gene>
    <name evidence="3" type="ORF">PN36_24225</name>
</gene>
<keyword evidence="1" id="KW-0472">Membrane</keyword>